<evidence type="ECO:0000313" key="1">
    <source>
        <dbReference type="EMBL" id="EMA70305.1"/>
    </source>
</evidence>
<protein>
    <submittedName>
        <fullName evidence="1">Uncharacterized protein</fullName>
    </submittedName>
</protein>
<organism evidence="1 2">
    <name type="scientific">Halorubrum distributum JCM 13916</name>
    <dbReference type="NCBI Taxonomy" id="1230455"/>
    <lineage>
        <taxon>Archaea</taxon>
        <taxon>Methanobacteriati</taxon>
        <taxon>Methanobacteriota</taxon>
        <taxon>Stenosarchaea group</taxon>
        <taxon>Halobacteria</taxon>
        <taxon>Halobacteriales</taxon>
        <taxon>Haloferacaceae</taxon>
        <taxon>Halorubrum</taxon>
        <taxon>Halorubrum distributum group</taxon>
    </lineage>
</organism>
<comment type="caution">
    <text evidence="1">The sequence shown here is derived from an EMBL/GenBank/DDBJ whole genome shotgun (WGS) entry which is preliminary data.</text>
</comment>
<dbReference type="Proteomes" id="UP000011528">
    <property type="component" value="Unassembled WGS sequence"/>
</dbReference>
<accession>M0PN87</accession>
<evidence type="ECO:0000313" key="2">
    <source>
        <dbReference type="Proteomes" id="UP000011528"/>
    </source>
</evidence>
<sequence>MLSVSIRNCVTIVLAIKRIETLGWVLRMGYLIIIECRNDFYRRIVILHANCVLVDTDVCLGESWIIFDTTLNSPKTVSRSIFLHYPLSVLIRVEDNHHIGICVLGHRADHSFSGERSDKLGVSDSNLFPKDFLKNISTVRNGLAL</sequence>
<reference evidence="1 2" key="1">
    <citation type="journal article" date="2014" name="PLoS Genet.">
        <title>Phylogenetically driven sequencing of extremely halophilic archaea reveals strategies for static and dynamic osmo-response.</title>
        <authorList>
            <person name="Becker E.A."/>
            <person name="Seitzer P.M."/>
            <person name="Tritt A."/>
            <person name="Larsen D."/>
            <person name="Krusor M."/>
            <person name="Yao A.I."/>
            <person name="Wu D."/>
            <person name="Madern D."/>
            <person name="Eisen J.A."/>
            <person name="Darling A.E."/>
            <person name="Facciotti M.T."/>
        </authorList>
    </citation>
    <scope>NUCLEOTIDE SEQUENCE [LARGE SCALE GENOMIC DNA]</scope>
    <source>
        <strain evidence="1 2">JCM 13916</strain>
    </source>
</reference>
<proteinExistence type="predicted"/>
<name>M0PN87_9EURY</name>
<gene>
    <name evidence="1" type="ORF">C462_10677</name>
</gene>
<dbReference type="AlphaFoldDB" id="M0PN87"/>
<dbReference type="EMBL" id="AOJJ01000071">
    <property type="protein sequence ID" value="EMA70305.1"/>
    <property type="molecule type" value="Genomic_DNA"/>
</dbReference>